<keyword evidence="2" id="KW-0223">Dioxygenase</keyword>
<dbReference type="EMBL" id="RBWU01000001">
    <property type="protein sequence ID" value="RKS79278.1"/>
    <property type="molecule type" value="Genomic_DNA"/>
</dbReference>
<evidence type="ECO:0000313" key="3">
    <source>
        <dbReference type="Proteomes" id="UP000274601"/>
    </source>
</evidence>
<proteinExistence type="predicted"/>
<dbReference type="InterPro" id="IPR029068">
    <property type="entry name" value="Glyas_Bleomycin-R_OHBP_Dase"/>
</dbReference>
<keyword evidence="2" id="KW-0560">Oxidoreductase</keyword>
<feature type="region of interest" description="Disordered" evidence="1">
    <location>
        <begin position="1"/>
        <end position="21"/>
    </location>
</feature>
<comment type="caution">
    <text evidence="2">The sequence shown here is derived from an EMBL/GenBank/DDBJ whole genome shotgun (WGS) entry which is preliminary data.</text>
</comment>
<protein>
    <submittedName>
        <fullName evidence="2">Catechol 2,3-dioxygenase-like lactoylglutathione lyase family enzyme</fullName>
    </submittedName>
</protein>
<accession>A0A495QZ10</accession>
<evidence type="ECO:0000313" key="2">
    <source>
        <dbReference type="EMBL" id="RKS79278.1"/>
    </source>
</evidence>
<dbReference type="SUPFAM" id="SSF54593">
    <property type="entry name" value="Glyoxalase/Bleomycin resistance protein/Dihydroxybiphenyl dioxygenase"/>
    <property type="match status" value="1"/>
</dbReference>
<dbReference type="AlphaFoldDB" id="A0A495QZ10"/>
<dbReference type="Proteomes" id="UP000274601">
    <property type="component" value="Unassembled WGS sequence"/>
</dbReference>
<organism evidence="2 3">
    <name type="scientific">Actinomadura pelletieri DSM 43383</name>
    <dbReference type="NCBI Taxonomy" id="1120940"/>
    <lineage>
        <taxon>Bacteria</taxon>
        <taxon>Bacillati</taxon>
        <taxon>Actinomycetota</taxon>
        <taxon>Actinomycetes</taxon>
        <taxon>Streptosporangiales</taxon>
        <taxon>Thermomonosporaceae</taxon>
        <taxon>Actinomadura</taxon>
    </lineage>
</organism>
<dbReference type="GO" id="GO:0051213">
    <property type="term" value="F:dioxygenase activity"/>
    <property type="evidence" value="ECO:0007669"/>
    <property type="project" value="UniProtKB-KW"/>
</dbReference>
<name>A0A495QZ10_9ACTN</name>
<dbReference type="Gene3D" id="3.10.180.10">
    <property type="entry name" value="2,3-Dihydroxybiphenyl 1,2-Dioxygenase, domain 1"/>
    <property type="match status" value="1"/>
</dbReference>
<gene>
    <name evidence="2" type="ORF">BZB76_0732</name>
</gene>
<reference evidence="2 3" key="1">
    <citation type="submission" date="2018-10" db="EMBL/GenBank/DDBJ databases">
        <title>Genomic Encyclopedia of Archaeal and Bacterial Type Strains, Phase II (KMG-II): from individual species to whole genera.</title>
        <authorList>
            <person name="Goeker M."/>
        </authorList>
    </citation>
    <scope>NUCLEOTIDE SEQUENCE [LARGE SCALE GENOMIC DNA]</scope>
    <source>
        <strain evidence="2 3">DSM 43383</strain>
    </source>
</reference>
<sequence>MRSGRVGHVQGDRGSPPSVRRFGAYRRERIGTGDRGGLMINGAHVIIYSRDAEADRAFIRDVLGFANVDADHGWLIFKLPPAELAAHPTEGEPRHEFYLMCDDLQSTLEGLGARGVQVDVPVTEQSWGLLAAIRLPQRRGVADLRAAPSGGEGPLDLFIHRLGTTAVHTSFATSTGVRGSLVHRRIPRTARSSTGLATLGASAPPASVRAGGRARNPQPVDNYCAQPGYNWRSHCPPFFPRSSPTSGTVRPHRG</sequence>
<dbReference type="GO" id="GO:0016829">
    <property type="term" value="F:lyase activity"/>
    <property type="evidence" value="ECO:0007669"/>
    <property type="project" value="UniProtKB-KW"/>
</dbReference>
<keyword evidence="3" id="KW-1185">Reference proteome</keyword>
<evidence type="ECO:0000256" key="1">
    <source>
        <dbReference type="SAM" id="MobiDB-lite"/>
    </source>
</evidence>
<keyword evidence="2" id="KW-0456">Lyase</keyword>
<feature type="region of interest" description="Disordered" evidence="1">
    <location>
        <begin position="196"/>
        <end position="219"/>
    </location>
</feature>